<dbReference type="InterPro" id="IPR025699">
    <property type="entry name" value="ABC2_memb-like"/>
</dbReference>
<dbReference type="AlphaFoldDB" id="A0AAP4BES4"/>
<dbReference type="EMBL" id="JASGBQ010000034">
    <property type="protein sequence ID" value="MDI9243439.1"/>
    <property type="molecule type" value="Genomic_DNA"/>
</dbReference>
<feature type="transmembrane region" description="Helical" evidence="1">
    <location>
        <begin position="187"/>
        <end position="205"/>
    </location>
</feature>
<keyword evidence="1" id="KW-0812">Transmembrane</keyword>
<keyword evidence="3" id="KW-1185">Reference proteome</keyword>
<keyword evidence="1" id="KW-1133">Transmembrane helix</keyword>
<gene>
    <name evidence="2" type="ORF">QJ036_13375</name>
</gene>
<evidence type="ECO:0000313" key="3">
    <source>
        <dbReference type="Proteomes" id="UP001300383"/>
    </source>
</evidence>
<name>A0AAP4BES4_9FIRM</name>
<dbReference type="Proteomes" id="UP001300383">
    <property type="component" value="Unassembled WGS sequence"/>
</dbReference>
<organism evidence="2 3">
    <name type="scientific">Fusibacillus kribbianus</name>
    <dbReference type="NCBI Taxonomy" id="3044208"/>
    <lineage>
        <taxon>Bacteria</taxon>
        <taxon>Bacillati</taxon>
        <taxon>Bacillota</taxon>
        <taxon>Clostridia</taxon>
        <taxon>Lachnospirales</taxon>
        <taxon>Lachnospiraceae</taxon>
        <taxon>Fusibacillus</taxon>
    </lineage>
</organism>
<dbReference type="Pfam" id="PF13346">
    <property type="entry name" value="ABC2_membrane_5"/>
    <property type="match status" value="1"/>
</dbReference>
<feature type="transmembrane region" description="Helical" evidence="1">
    <location>
        <begin position="149"/>
        <end position="167"/>
    </location>
</feature>
<reference evidence="2 3" key="1">
    <citation type="submission" date="2023-05" db="EMBL/GenBank/DDBJ databases">
        <title>[ruminococcus] sp. nov., isolated from a pig farm feces dump.</title>
        <authorList>
            <person name="Chang Y.-H."/>
        </authorList>
    </citation>
    <scope>NUCLEOTIDE SEQUENCE [LARGE SCALE GENOMIC DNA]</scope>
    <source>
        <strain evidence="2 3">YH-rum2234</strain>
    </source>
</reference>
<sequence>MRNILIKEMRLSASPLSYLFLLFGFMFFIPGYPILCGAFFVTFGIFQSFQTAREGNDIVFSALLPIRKRDIVKGKYLFVCLIEVWAVLLIAAVVVLRMTVLSGLPVYRNNALMNANLFALGMSFFVFGLFNLIFVGGFFRTAYKFGRPFVLYLIAVFLAIGGSEALHHFPGLGFLNAFGFEHIVSQFLLLTGGIIVYLLFTMLSYRISCRNFEKIDL</sequence>
<evidence type="ECO:0000256" key="1">
    <source>
        <dbReference type="SAM" id="Phobius"/>
    </source>
</evidence>
<dbReference type="RefSeq" id="WP_283231852.1">
    <property type="nucleotide sequence ID" value="NZ_JASGBQ010000034.1"/>
</dbReference>
<proteinExistence type="predicted"/>
<protein>
    <submittedName>
        <fullName evidence="2">ABC-2 transporter permease</fullName>
    </submittedName>
</protein>
<feature type="transmembrane region" description="Helical" evidence="1">
    <location>
        <begin position="117"/>
        <end position="137"/>
    </location>
</feature>
<accession>A0AAP4BES4</accession>
<feature type="transmembrane region" description="Helical" evidence="1">
    <location>
        <begin position="20"/>
        <end position="46"/>
    </location>
</feature>
<feature type="transmembrane region" description="Helical" evidence="1">
    <location>
        <begin position="76"/>
        <end position="97"/>
    </location>
</feature>
<evidence type="ECO:0000313" key="2">
    <source>
        <dbReference type="EMBL" id="MDI9243439.1"/>
    </source>
</evidence>
<comment type="caution">
    <text evidence="2">The sequence shown here is derived from an EMBL/GenBank/DDBJ whole genome shotgun (WGS) entry which is preliminary data.</text>
</comment>
<keyword evidence="1" id="KW-0472">Membrane</keyword>